<evidence type="ECO:0000313" key="2">
    <source>
        <dbReference type="EMBL" id="CAD8518761.1"/>
    </source>
</evidence>
<dbReference type="InterPro" id="IPR032710">
    <property type="entry name" value="NTF2-like_dom_sf"/>
</dbReference>
<dbReference type="SUPFAM" id="SSF54427">
    <property type="entry name" value="NTF2-like"/>
    <property type="match status" value="1"/>
</dbReference>
<organism evidence="2">
    <name type="scientific">Micromonas pusilla</name>
    <name type="common">Picoplanktonic green alga</name>
    <name type="synonym">Chromulina pusilla</name>
    <dbReference type="NCBI Taxonomy" id="38833"/>
    <lineage>
        <taxon>Eukaryota</taxon>
        <taxon>Viridiplantae</taxon>
        <taxon>Chlorophyta</taxon>
        <taxon>Mamiellophyceae</taxon>
        <taxon>Mamiellales</taxon>
        <taxon>Mamiellaceae</taxon>
        <taxon>Micromonas</taxon>
    </lineage>
</organism>
<reference evidence="2" key="1">
    <citation type="submission" date="2021-01" db="EMBL/GenBank/DDBJ databases">
        <authorList>
            <person name="Corre E."/>
            <person name="Pelletier E."/>
            <person name="Niang G."/>
            <person name="Scheremetjew M."/>
            <person name="Finn R."/>
            <person name="Kale V."/>
            <person name="Holt S."/>
            <person name="Cochrane G."/>
            <person name="Meng A."/>
            <person name="Brown T."/>
            <person name="Cohen L."/>
        </authorList>
    </citation>
    <scope>NUCLEOTIDE SEQUENCE</scope>
    <source>
        <strain evidence="2">CCMP1723</strain>
    </source>
</reference>
<accession>A0A7S0NKX5</accession>
<dbReference type="Gene3D" id="3.10.450.50">
    <property type="match status" value="1"/>
</dbReference>
<gene>
    <name evidence="2" type="ORF">MCOM1403_LOCUS6187</name>
</gene>
<feature type="domain" description="SnoaL-like" evidence="1">
    <location>
        <begin position="414"/>
        <end position="523"/>
    </location>
</feature>
<sequence length="556" mass="60088">MACMRHQVGGILATDVIGMHQRRYASRAASRPRVTAPGAAAIAARRVLSTPAKRRVAVVVEAKPDTVEAARARLDAIREEDELPVEDPGERGGFDMFSGGTYLPEVLAIWESSNAFFFPRVILVGCTALGLAGSLPQSIGGLFRGDEDGVVVLLQNLLFFAISAGFTAVDVKQRRQALDRLQRELALGGMQVIQRDKFRNERVFPLESLRQAARVAVVYGDADKVARDLAAATPFRRRLEQSRILVVPVVERRAARDGEELSAVADVGPGRWELLKDIVLAWPGAGAGRWLAWPTRNDAWAGYFRRLLADAGANAEQGGYVTLGVTGQVRGSGVGSPAWDVLLSTFPRNRPGNKADAEAEKAWKNATVDSTVGDLGAVTGDDAGRLKDIRGEGAARPIGTTLELPTRGPDGEVLRVHDAFYDALGRGDEARMAEVWEPAVRVKREGEENAIDRFVSRGAVLDGWGTVLRPDRRPEGLKLSDVDVTVERDQATVTVLETVANGATLLATQSFEKVDGDWVLKTHYTIPYGKDTVAKIALRCDERGCVAVPSKAVASQ</sequence>
<proteinExistence type="predicted"/>
<name>A0A7S0NKX5_MICPS</name>
<dbReference type="InterPro" id="IPR037401">
    <property type="entry name" value="SnoaL-like"/>
</dbReference>
<evidence type="ECO:0000259" key="1">
    <source>
        <dbReference type="Pfam" id="PF13474"/>
    </source>
</evidence>
<dbReference type="AlphaFoldDB" id="A0A7S0NKX5"/>
<dbReference type="Pfam" id="PF13474">
    <property type="entry name" value="SnoaL_3"/>
    <property type="match status" value="1"/>
</dbReference>
<protein>
    <recommendedName>
        <fullName evidence="1">SnoaL-like domain-containing protein</fullName>
    </recommendedName>
</protein>
<dbReference type="EMBL" id="HBEQ01007768">
    <property type="protein sequence ID" value="CAD8518761.1"/>
    <property type="molecule type" value="Transcribed_RNA"/>
</dbReference>